<evidence type="ECO:0000313" key="2">
    <source>
        <dbReference type="Proteomes" id="UP001153620"/>
    </source>
</evidence>
<accession>A0A9N9RIR5</accession>
<reference evidence="1" key="2">
    <citation type="submission" date="2022-10" db="EMBL/GenBank/DDBJ databases">
        <authorList>
            <consortium name="ENA_rothamsted_submissions"/>
            <consortium name="culmorum"/>
            <person name="King R."/>
        </authorList>
    </citation>
    <scope>NUCLEOTIDE SEQUENCE</scope>
</reference>
<dbReference type="Proteomes" id="UP001153620">
    <property type="component" value="Chromosome 1"/>
</dbReference>
<protein>
    <submittedName>
        <fullName evidence="1">Uncharacterized protein</fullName>
    </submittedName>
</protein>
<reference evidence="1" key="1">
    <citation type="submission" date="2022-01" db="EMBL/GenBank/DDBJ databases">
        <authorList>
            <person name="King R."/>
        </authorList>
    </citation>
    <scope>NUCLEOTIDE SEQUENCE</scope>
</reference>
<dbReference type="EMBL" id="OU895877">
    <property type="protein sequence ID" value="CAG9798820.1"/>
    <property type="molecule type" value="Genomic_DNA"/>
</dbReference>
<keyword evidence="2" id="KW-1185">Reference proteome</keyword>
<dbReference type="AlphaFoldDB" id="A0A9N9RIR5"/>
<evidence type="ECO:0000313" key="1">
    <source>
        <dbReference type="EMBL" id="CAG9798820.1"/>
    </source>
</evidence>
<proteinExistence type="predicted"/>
<name>A0A9N9RIR5_9DIPT</name>
<gene>
    <name evidence="1" type="ORF">CHIRRI_LOCUS1797</name>
</gene>
<organism evidence="1 2">
    <name type="scientific">Chironomus riparius</name>
    <dbReference type="NCBI Taxonomy" id="315576"/>
    <lineage>
        <taxon>Eukaryota</taxon>
        <taxon>Metazoa</taxon>
        <taxon>Ecdysozoa</taxon>
        <taxon>Arthropoda</taxon>
        <taxon>Hexapoda</taxon>
        <taxon>Insecta</taxon>
        <taxon>Pterygota</taxon>
        <taxon>Neoptera</taxon>
        <taxon>Endopterygota</taxon>
        <taxon>Diptera</taxon>
        <taxon>Nematocera</taxon>
        <taxon>Chironomoidea</taxon>
        <taxon>Chironomidae</taxon>
        <taxon>Chironominae</taxon>
        <taxon>Chironomus</taxon>
    </lineage>
</organism>
<sequence>MKINIYSHTYLGNSVYIKNTNHIRVSSRQSAVSISELSLSIFFYFSRSSSKHFACLKLLRKKTNKIFLTS</sequence>